<dbReference type="RefSeq" id="WP_344820820.1">
    <property type="nucleotide sequence ID" value="NZ_BAAASY010000016.1"/>
</dbReference>
<proteinExistence type="predicted"/>
<evidence type="ECO:0000313" key="2">
    <source>
        <dbReference type="Proteomes" id="UP000661607"/>
    </source>
</evidence>
<organism evidence="1 2">
    <name type="scientific">Nonomuraea africana</name>
    <dbReference type="NCBI Taxonomy" id="46171"/>
    <lineage>
        <taxon>Bacteria</taxon>
        <taxon>Bacillati</taxon>
        <taxon>Actinomycetota</taxon>
        <taxon>Actinomycetes</taxon>
        <taxon>Streptosporangiales</taxon>
        <taxon>Streptosporangiaceae</taxon>
        <taxon>Nonomuraea</taxon>
    </lineage>
</organism>
<dbReference type="Proteomes" id="UP000661607">
    <property type="component" value="Unassembled WGS sequence"/>
</dbReference>
<accession>A0ABR9KUY6</accession>
<name>A0ABR9KUY6_9ACTN</name>
<reference evidence="1 2" key="1">
    <citation type="submission" date="2020-10" db="EMBL/GenBank/DDBJ databases">
        <title>Sequencing the genomes of 1000 actinobacteria strains.</title>
        <authorList>
            <person name="Klenk H.-P."/>
        </authorList>
    </citation>
    <scope>NUCLEOTIDE SEQUENCE [LARGE SCALE GENOMIC DNA]</scope>
    <source>
        <strain evidence="1 2">DSM 43748</strain>
    </source>
</reference>
<comment type="caution">
    <text evidence="1">The sequence shown here is derived from an EMBL/GenBank/DDBJ whole genome shotgun (WGS) entry which is preliminary data.</text>
</comment>
<protein>
    <recommendedName>
        <fullName evidence="3">Abi family protein</fullName>
    </recommendedName>
</protein>
<dbReference type="EMBL" id="JADBEF010000001">
    <property type="protein sequence ID" value="MBE1565556.1"/>
    <property type="molecule type" value="Genomic_DNA"/>
</dbReference>
<gene>
    <name evidence="1" type="ORF">H4W81_008335</name>
</gene>
<keyword evidence="2" id="KW-1185">Reference proteome</keyword>
<evidence type="ECO:0000313" key="1">
    <source>
        <dbReference type="EMBL" id="MBE1565556.1"/>
    </source>
</evidence>
<sequence>MSPEIAWFSAARLAEYHAARHGDREAALRLHCWNTEISSAFYEALQFVEVGLRNAVHHRLQEQLGRVDWWSTLTLHHAGADMIATVEDKLDRFTTSWTPDDVVARLPFGFWVALFGPAYEHPLWYGGLRRALPGYTDRRRLRLHRELESLRLFRNRIAHHRPIYHRHLEADHRSVLRMLGYLSAPLGALVEKHSRVPMLLACRP</sequence>
<evidence type="ECO:0008006" key="3">
    <source>
        <dbReference type="Google" id="ProtNLM"/>
    </source>
</evidence>